<evidence type="ECO:0000259" key="7">
    <source>
        <dbReference type="Pfam" id="PF00482"/>
    </source>
</evidence>
<feature type="transmembrane region" description="Helical" evidence="6">
    <location>
        <begin position="118"/>
        <end position="136"/>
    </location>
</feature>
<feature type="transmembrane region" description="Helical" evidence="6">
    <location>
        <begin position="296"/>
        <end position="314"/>
    </location>
</feature>
<dbReference type="AlphaFoldDB" id="A0A8J3H6T0"/>
<gene>
    <name evidence="8" type="ORF">GCM10010961_26530</name>
</gene>
<dbReference type="Pfam" id="PF00482">
    <property type="entry name" value="T2SSF"/>
    <property type="match status" value="1"/>
</dbReference>
<feature type="transmembrane region" description="Helical" evidence="6">
    <location>
        <begin position="6"/>
        <end position="26"/>
    </location>
</feature>
<keyword evidence="4 6" id="KW-1133">Transmembrane helix</keyword>
<dbReference type="PANTHER" id="PTHR35007">
    <property type="entry name" value="INTEGRAL MEMBRANE PROTEIN-RELATED"/>
    <property type="match status" value="1"/>
</dbReference>
<reference evidence="8" key="1">
    <citation type="journal article" date="2014" name="Int. J. Syst. Evol. Microbiol.">
        <title>Complete genome sequence of Corynebacterium casei LMG S-19264T (=DSM 44701T), isolated from a smear-ripened cheese.</title>
        <authorList>
            <consortium name="US DOE Joint Genome Institute (JGI-PGF)"/>
            <person name="Walter F."/>
            <person name="Albersmeier A."/>
            <person name="Kalinowski J."/>
            <person name="Ruckert C."/>
        </authorList>
    </citation>
    <scope>NUCLEOTIDE SEQUENCE</scope>
    <source>
        <strain evidence="8">CGMCC 1.7081</strain>
    </source>
</reference>
<evidence type="ECO:0000256" key="3">
    <source>
        <dbReference type="ARBA" id="ARBA00022692"/>
    </source>
</evidence>
<sequence>MTMGLFLSLGFLVGLLFLMIAGAAALSERGRRLREHLLRRYETAGASSKAAGPGPVTVAPGPVSLRRETTGFDLRSLFDPGGMHFFAVLRTSRRLLGLMALGFVAIAGLAIFGVGLPVVSAVLLALALVLVGAFMVHRYRHGKRLEEIAENVPEALDMLVRALRIGAPFPKALILVSEAMSGPIAEEFTIASEEISFGLDLSTALFELARRCENQDLIFLATAVSIQQGSGGNLAEVLERLAIICRGRQQLVLKVKSLTSEARWSGNVLSVFPIIAAGGIFLLNPQYFDDISNSEYFTPLLVAVAVLLVANVIFMHRMLKLKD</sequence>
<dbReference type="PANTHER" id="PTHR35007:SF1">
    <property type="entry name" value="PILUS ASSEMBLY PROTEIN"/>
    <property type="match status" value="1"/>
</dbReference>
<feature type="transmembrane region" description="Helical" evidence="6">
    <location>
        <begin position="264"/>
        <end position="284"/>
    </location>
</feature>
<keyword evidence="9" id="KW-1185">Reference proteome</keyword>
<dbReference type="Gene3D" id="1.20.81.30">
    <property type="entry name" value="Type II secretion system (T2SS), domain F"/>
    <property type="match status" value="1"/>
</dbReference>
<dbReference type="GO" id="GO:0005886">
    <property type="term" value="C:plasma membrane"/>
    <property type="evidence" value="ECO:0007669"/>
    <property type="project" value="UniProtKB-SubCell"/>
</dbReference>
<reference evidence="8" key="2">
    <citation type="submission" date="2020-09" db="EMBL/GenBank/DDBJ databases">
        <authorList>
            <person name="Sun Q."/>
            <person name="Zhou Y."/>
        </authorList>
    </citation>
    <scope>NUCLEOTIDE SEQUENCE</scope>
    <source>
        <strain evidence="8">CGMCC 1.7081</strain>
    </source>
</reference>
<evidence type="ECO:0000256" key="6">
    <source>
        <dbReference type="SAM" id="Phobius"/>
    </source>
</evidence>
<name>A0A8J3H6T0_9RHOB</name>
<evidence type="ECO:0000256" key="1">
    <source>
        <dbReference type="ARBA" id="ARBA00004651"/>
    </source>
</evidence>
<evidence type="ECO:0000256" key="5">
    <source>
        <dbReference type="ARBA" id="ARBA00023136"/>
    </source>
</evidence>
<comment type="subcellular location">
    <subcellularLocation>
        <location evidence="1">Cell membrane</location>
        <topology evidence="1">Multi-pass membrane protein</topology>
    </subcellularLocation>
</comment>
<feature type="transmembrane region" description="Helical" evidence="6">
    <location>
        <begin position="95"/>
        <end position="112"/>
    </location>
</feature>
<proteinExistence type="predicted"/>
<keyword evidence="3 6" id="KW-0812">Transmembrane</keyword>
<dbReference type="EMBL" id="BNAP01000011">
    <property type="protein sequence ID" value="GHG93815.1"/>
    <property type="molecule type" value="Genomic_DNA"/>
</dbReference>
<dbReference type="InterPro" id="IPR018076">
    <property type="entry name" value="T2SS_GspF_dom"/>
</dbReference>
<dbReference type="InterPro" id="IPR042094">
    <property type="entry name" value="T2SS_GspF_sf"/>
</dbReference>
<dbReference type="RefSeq" id="WP_084437171.1">
    <property type="nucleotide sequence ID" value="NZ_BNAP01000011.1"/>
</dbReference>
<evidence type="ECO:0000256" key="2">
    <source>
        <dbReference type="ARBA" id="ARBA00022475"/>
    </source>
</evidence>
<accession>A0A8J3H6T0</accession>
<organism evidence="8 9">
    <name type="scientific">Pseudodonghicola xiamenensis</name>
    <dbReference type="NCBI Taxonomy" id="337702"/>
    <lineage>
        <taxon>Bacteria</taxon>
        <taxon>Pseudomonadati</taxon>
        <taxon>Pseudomonadota</taxon>
        <taxon>Alphaproteobacteria</taxon>
        <taxon>Rhodobacterales</taxon>
        <taxon>Paracoccaceae</taxon>
        <taxon>Pseudodonghicola</taxon>
    </lineage>
</organism>
<dbReference type="Proteomes" id="UP000611500">
    <property type="component" value="Unassembled WGS sequence"/>
</dbReference>
<keyword evidence="2" id="KW-1003">Cell membrane</keyword>
<comment type="caution">
    <text evidence="8">The sequence shown here is derived from an EMBL/GenBank/DDBJ whole genome shotgun (WGS) entry which is preliminary data.</text>
</comment>
<evidence type="ECO:0000256" key="4">
    <source>
        <dbReference type="ARBA" id="ARBA00022989"/>
    </source>
</evidence>
<keyword evidence="5 6" id="KW-0472">Membrane</keyword>
<evidence type="ECO:0000313" key="9">
    <source>
        <dbReference type="Proteomes" id="UP000611500"/>
    </source>
</evidence>
<feature type="domain" description="Type II secretion system protein GspF" evidence="7">
    <location>
        <begin position="156"/>
        <end position="277"/>
    </location>
</feature>
<evidence type="ECO:0000313" key="8">
    <source>
        <dbReference type="EMBL" id="GHG93815.1"/>
    </source>
</evidence>
<protein>
    <recommendedName>
        <fullName evidence="7">Type II secretion system protein GspF domain-containing protein</fullName>
    </recommendedName>
</protein>